<sequence>MSSIEKDFLARALGLGLAETIARTIQDLDRVIAEYPARGGERYLKRLHEQRRSLVAPSLRTIAALVVSMCAQDRLRARLIAPTFALLAAQRPDMARFYEHLNAAGGVFVDQPADVVAQSDVTALRVDAA</sequence>
<gene>
    <name evidence="1" type="ordered locus">Caul_2040</name>
</gene>
<evidence type="ECO:0000313" key="1">
    <source>
        <dbReference type="EMBL" id="ABZ71168.1"/>
    </source>
</evidence>
<organism evidence="1">
    <name type="scientific">Caulobacter sp. (strain K31)</name>
    <dbReference type="NCBI Taxonomy" id="366602"/>
    <lineage>
        <taxon>Bacteria</taxon>
        <taxon>Pseudomonadati</taxon>
        <taxon>Pseudomonadota</taxon>
        <taxon>Alphaproteobacteria</taxon>
        <taxon>Caulobacterales</taxon>
        <taxon>Caulobacteraceae</taxon>
        <taxon>Caulobacter</taxon>
    </lineage>
</organism>
<protein>
    <submittedName>
        <fullName evidence="1">Uncharacterized protein</fullName>
    </submittedName>
</protein>
<proteinExistence type="predicted"/>
<dbReference type="EMBL" id="CP000927">
    <property type="protein sequence ID" value="ABZ71168.1"/>
    <property type="molecule type" value="Genomic_DNA"/>
</dbReference>
<dbReference type="KEGG" id="cak:Caul_2040"/>
<dbReference type="AlphaFoldDB" id="B0T6V3"/>
<reference evidence="1" key="1">
    <citation type="submission" date="2008-01" db="EMBL/GenBank/DDBJ databases">
        <title>Complete sequence of chromosome of Caulobacter sp. K31.</title>
        <authorList>
            <consortium name="US DOE Joint Genome Institute"/>
            <person name="Copeland A."/>
            <person name="Lucas S."/>
            <person name="Lapidus A."/>
            <person name="Barry K."/>
            <person name="Glavina del Rio T."/>
            <person name="Dalin E."/>
            <person name="Tice H."/>
            <person name="Pitluck S."/>
            <person name="Bruce D."/>
            <person name="Goodwin L."/>
            <person name="Thompson L.S."/>
            <person name="Brettin T."/>
            <person name="Detter J.C."/>
            <person name="Han C."/>
            <person name="Schmutz J."/>
            <person name="Larimer F."/>
            <person name="Land M."/>
            <person name="Hauser L."/>
            <person name="Kyrpides N."/>
            <person name="Kim E."/>
            <person name="Stephens C."/>
            <person name="Richardson P."/>
        </authorList>
    </citation>
    <scope>NUCLEOTIDE SEQUENCE [LARGE SCALE GENOMIC DNA]</scope>
    <source>
        <strain evidence="1">K31</strain>
    </source>
</reference>
<accession>B0T6V3</accession>
<dbReference type="STRING" id="366602.Caul_2040"/>
<name>B0T6V3_CAUSK</name>
<dbReference type="OrthoDB" id="7189159at2"/>
<dbReference type="HOGENOM" id="CLU_1944853_0_0_5"/>